<keyword evidence="3" id="KW-1185">Reference proteome</keyword>
<evidence type="ECO:0000313" key="2">
    <source>
        <dbReference type="EMBL" id="MDC0715800.1"/>
    </source>
</evidence>
<gene>
    <name evidence="2" type="ORF">POL25_02780</name>
</gene>
<feature type="region of interest" description="Disordered" evidence="1">
    <location>
        <begin position="135"/>
        <end position="154"/>
    </location>
</feature>
<name>A0ABT5DQ77_9BACT</name>
<protein>
    <submittedName>
        <fullName evidence="2">Uncharacterized protein</fullName>
    </submittedName>
</protein>
<comment type="caution">
    <text evidence="2">The sequence shown here is derived from an EMBL/GenBank/DDBJ whole genome shotgun (WGS) entry which is preliminary data.</text>
</comment>
<sequence>MATTTTARRARAIVFVAVAAGLLLIPAYRQLFGGRSRFVRDWELFNEVGVGLVVAEFSVRDGQGREAPIDRYAALGRERATAPRWLRTMTGEAGLMRVAGELCARLGSVDLRARARIATMRGWVLLHAGEHDLCRPLPPRPQIPGTRPRGHEDR</sequence>
<dbReference type="RefSeq" id="WP_272084225.1">
    <property type="nucleotide sequence ID" value="NZ_JAQNDL010000001.1"/>
</dbReference>
<reference evidence="2 3" key="1">
    <citation type="submission" date="2022-11" db="EMBL/GenBank/DDBJ databases">
        <title>Minimal conservation of predation-associated metabolite biosynthetic gene clusters underscores biosynthetic potential of Myxococcota including descriptions for ten novel species: Archangium lansinium sp. nov., Myxococcus landrumus sp. nov., Nannocystis bai.</title>
        <authorList>
            <person name="Ahearne A."/>
            <person name="Stevens C."/>
            <person name="Dowd S."/>
        </authorList>
    </citation>
    <scope>NUCLEOTIDE SEQUENCE [LARGE SCALE GENOMIC DNA]</scope>
    <source>
        <strain evidence="2 3">BB15-2</strain>
    </source>
</reference>
<evidence type="ECO:0000313" key="3">
    <source>
        <dbReference type="Proteomes" id="UP001221686"/>
    </source>
</evidence>
<organism evidence="2 3">
    <name type="scientific">Nannocystis bainbridge</name>
    <dbReference type="NCBI Taxonomy" id="2995303"/>
    <lineage>
        <taxon>Bacteria</taxon>
        <taxon>Pseudomonadati</taxon>
        <taxon>Myxococcota</taxon>
        <taxon>Polyangia</taxon>
        <taxon>Nannocystales</taxon>
        <taxon>Nannocystaceae</taxon>
        <taxon>Nannocystis</taxon>
    </lineage>
</organism>
<dbReference type="EMBL" id="JAQNDL010000001">
    <property type="protein sequence ID" value="MDC0715800.1"/>
    <property type="molecule type" value="Genomic_DNA"/>
</dbReference>
<evidence type="ECO:0000256" key="1">
    <source>
        <dbReference type="SAM" id="MobiDB-lite"/>
    </source>
</evidence>
<accession>A0ABT5DQ77</accession>
<proteinExistence type="predicted"/>
<dbReference type="Proteomes" id="UP001221686">
    <property type="component" value="Unassembled WGS sequence"/>
</dbReference>